<keyword evidence="1" id="KW-0472">Membrane</keyword>
<keyword evidence="3" id="KW-1185">Reference proteome</keyword>
<dbReference type="Proteomes" id="UP000272729">
    <property type="component" value="Unassembled WGS sequence"/>
</dbReference>
<proteinExistence type="predicted"/>
<feature type="transmembrane region" description="Helical" evidence="1">
    <location>
        <begin position="153"/>
        <end position="175"/>
    </location>
</feature>
<evidence type="ECO:0000313" key="3">
    <source>
        <dbReference type="Proteomes" id="UP000272729"/>
    </source>
</evidence>
<feature type="transmembrane region" description="Helical" evidence="1">
    <location>
        <begin position="79"/>
        <end position="99"/>
    </location>
</feature>
<comment type="caution">
    <text evidence="2">The sequence shown here is derived from an EMBL/GenBank/DDBJ whole genome shotgun (WGS) entry which is preliminary data.</text>
</comment>
<gene>
    <name evidence="2" type="ORF">DFJ66_0964</name>
</gene>
<sequence length="188" mass="19699">MLRYVRTFLPWIAFAVLSTNGEARWGALVGFAVACGLVVLDRRAGRPWDALVLEISSAAFFGVLAAVACTVTPAPFGDFGPAVAVGWLAVTAWVTLAIRRPFTLAIARTMVPAEVAASPVFYRVNAVITAVWAVAFTLNAGLLGLLLAVAPHATVAIVAVKVCGFAIPAVFTVVYSKSAARRARALVS</sequence>
<protein>
    <recommendedName>
        <fullName evidence="4">DUF3159 domain-containing protein</fullName>
    </recommendedName>
</protein>
<dbReference type="EMBL" id="RBXR01000001">
    <property type="protein sequence ID" value="RKT67788.1"/>
    <property type="molecule type" value="Genomic_DNA"/>
</dbReference>
<name>A0A495X8D3_9PSEU</name>
<dbReference type="RefSeq" id="WP_246029576.1">
    <property type="nucleotide sequence ID" value="NZ_JBIUBA010000078.1"/>
</dbReference>
<feature type="transmembrane region" description="Helical" evidence="1">
    <location>
        <begin position="52"/>
        <end position="73"/>
    </location>
</feature>
<organism evidence="2 3">
    <name type="scientific">Saccharothrix variisporea</name>
    <dbReference type="NCBI Taxonomy" id="543527"/>
    <lineage>
        <taxon>Bacteria</taxon>
        <taxon>Bacillati</taxon>
        <taxon>Actinomycetota</taxon>
        <taxon>Actinomycetes</taxon>
        <taxon>Pseudonocardiales</taxon>
        <taxon>Pseudonocardiaceae</taxon>
        <taxon>Saccharothrix</taxon>
    </lineage>
</organism>
<keyword evidence="1" id="KW-0812">Transmembrane</keyword>
<reference evidence="2 3" key="1">
    <citation type="submission" date="2018-10" db="EMBL/GenBank/DDBJ databases">
        <title>Sequencing the genomes of 1000 actinobacteria strains.</title>
        <authorList>
            <person name="Klenk H.-P."/>
        </authorList>
    </citation>
    <scope>NUCLEOTIDE SEQUENCE [LARGE SCALE GENOMIC DNA]</scope>
    <source>
        <strain evidence="2 3">DSM 43911</strain>
    </source>
</reference>
<dbReference type="AlphaFoldDB" id="A0A495X8D3"/>
<feature type="transmembrane region" description="Helical" evidence="1">
    <location>
        <begin position="23"/>
        <end position="40"/>
    </location>
</feature>
<dbReference type="PROSITE" id="PS51257">
    <property type="entry name" value="PROKAR_LIPOPROTEIN"/>
    <property type="match status" value="1"/>
</dbReference>
<keyword evidence="1" id="KW-1133">Transmembrane helix</keyword>
<evidence type="ECO:0008006" key="4">
    <source>
        <dbReference type="Google" id="ProtNLM"/>
    </source>
</evidence>
<accession>A0A495X8D3</accession>
<feature type="transmembrane region" description="Helical" evidence="1">
    <location>
        <begin position="120"/>
        <end position="147"/>
    </location>
</feature>
<evidence type="ECO:0000313" key="2">
    <source>
        <dbReference type="EMBL" id="RKT67788.1"/>
    </source>
</evidence>
<evidence type="ECO:0000256" key="1">
    <source>
        <dbReference type="SAM" id="Phobius"/>
    </source>
</evidence>